<dbReference type="Pfam" id="PF21857">
    <property type="entry name" value="DUF6913"/>
    <property type="match status" value="1"/>
</dbReference>
<dbReference type="EMBL" id="QEHR01000002">
    <property type="protein sequence ID" value="PVW16527.1"/>
    <property type="molecule type" value="Genomic_DNA"/>
</dbReference>
<reference evidence="1 2" key="1">
    <citation type="submission" date="2018-04" db="EMBL/GenBank/DDBJ databases">
        <title>Marixanthomonas spongiae HN-E44 sp. nov., isolated from a marine sponge.</title>
        <authorList>
            <person name="Luo L."/>
            <person name="Zhuang L."/>
        </authorList>
    </citation>
    <scope>NUCLEOTIDE SEQUENCE [LARGE SCALE GENOMIC DNA]</scope>
    <source>
        <strain evidence="1 2">HN-E44</strain>
    </source>
</reference>
<proteinExistence type="predicted"/>
<dbReference type="InterPro" id="IPR054207">
    <property type="entry name" value="DUF6913"/>
</dbReference>
<accession>A0A2U0I5Z4</accession>
<sequence length="171" mass="20195">MFEKLKRRSLRKKMEHSLKKRDVSQINSTLKTMGFLVDEATFQDFEKLYECSGYFNLQPKDVRVFSFLEVKRKLPSLRQNQLHNKDFNWKGELHNQNAQEFIDTPFDVLIGYYNTKNDFLNAVVAASQAHFKVGLKGADPRLFDLLIDVKLEQMEPFKKELKKYLTVLNKI</sequence>
<organism evidence="1 2">
    <name type="scientific">Marixanthomonas spongiae</name>
    <dbReference type="NCBI Taxonomy" id="2174845"/>
    <lineage>
        <taxon>Bacteria</taxon>
        <taxon>Pseudomonadati</taxon>
        <taxon>Bacteroidota</taxon>
        <taxon>Flavobacteriia</taxon>
        <taxon>Flavobacteriales</taxon>
        <taxon>Flavobacteriaceae</taxon>
        <taxon>Marixanthomonas</taxon>
    </lineage>
</organism>
<name>A0A2U0I5Z4_9FLAO</name>
<protein>
    <submittedName>
        <fullName evidence="1">Uncharacterized protein</fullName>
    </submittedName>
</protein>
<evidence type="ECO:0000313" key="2">
    <source>
        <dbReference type="Proteomes" id="UP000245962"/>
    </source>
</evidence>
<gene>
    <name evidence="1" type="ORF">DDV96_04565</name>
</gene>
<keyword evidence="2" id="KW-1185">Reference proteome</keyword>
<comment type="caution">
    <text evidence="1">The sequence shown here is derived from an EMBL/GenBank/DDBJ whole genome shotgun (WGS) entry which is preliminary data.</text>
</comment>
<dbReference type="AlphaFoldDB" id="A0A2U0I5Z4"/>
<dbReference type="Proteomes" id="UP000245962">
    <property type="component" value="Unassembled WGS sequence"/>
</dbReference>
<dbReference type="RefSeq" id="WP_394340098.1">
    <property type="nucleotide sequence ID" value="NZ_QEHR01000002.1"/>
</dbReference>
<evidence type="ECO:0000313" key="1">
    <source>
        <dbReference type="EMBL" id="PVW16527.1"/>
    </source>
</evidence>